<comment type="caution">
    <text evidence="2">The sequence shown here is derived from an EMBL/GenBank/DDBJ whole genome shotgun (WGS) entry which is preliminary data.</text>
</comment>
<evidence type="ECO:0000256" key="1">
    <source>
        <dbReference type="SAM" id="MobiDB-lite"/>
    </source>
</evidence>
<feature type="compositionally biased region" description="Polar residues" evidence="1">
    <location>
        <begin position="17"/>
        <end position="30"/>
    </location>
</feature>
<accession>A0A922IJ12</accession>
<reference evidence="2" key="3">
    <citation type="submission" date="2021-06" db="EMBL/GenBank/DDBJ databases">
        <title>Chromosome-level genome assembly for S. haematobium.</title>
        <authorList>
            <person name="Stroehlein A.J."/>
        </authorList>
    </citation>
    <scope>NUCLEOTIDE SEQUENCE</scope>
</reference>
<feature type="region of interest" description="Disordered" evidence="1">
    <location>
        <begin position="1"/>
        <end position="36"/>
    </location>
</feature>
<feature type="compositionally biased region" description="Basic and acidic residues" evidence="1">
    <location>
        <begin position="7"/>
        <end position="16"/>
    </location>
</feature>
<dbReference type="EMBL" id="AMPZ03000007">
    <property type="protein sequence ID" value="KAH9580556.1"/>
    <property type="molecule type" value="Genomic_DNA"/>
</dbReference>
<sequence>MPNAWGDKQRDGDLHSSRSQHPQGMNQALQTKHRDTNRVIFDGEGLEQMKSSTYFDTTIDKQGGLDAGVMARIKKPRAKVLQLKMYKSSYFFRSHKSIAKA</sequence>
<evidence type="ECO:0000313" key="2">
    <source>
        <dbReference type="EMBL" id="KAH9580556.1"/>
    </source>
</evidence>
<proteinExistence type="predicted"/>
<gene>
    <name evidence="2" type="ORF">MS3_00000700</name>
</gene>
<reference evidence="2" key="1">
    <citation type="journal article" date="2012" name="Nat. Genet.">
        <title>Whole-genome sequence of Schistosoma haematobium.</title>
        <authorList>
            <person name="Young N.D."/>
            <person name="Jex A.R."/>
            <person name="Li B."/>
            <person name="Liu S."/>
            <person name="Yang L."/>
            <person name="Xiong Z."/>
            <person name="Li Y."/>
            <person name="Cantacessi C."/>
            <person name="Hall R.S."/>
            <person name="Xu X."/>
            <person name="Chen F."/>
            <person name="Wu X."/>
            <person name="Zerlotini A."/>
            <person name="Oliveira G."/>
            <person name="Hofmann A."/>
            <person name="Zhang G."/>
            <person name="Fang X."/>
            <person name="Kang Y."/>
            <person name="Campbell B.E."/>
            <person name="Loukas A."/>
            <person name="Ranganathan S."/>
            <person name="Rollinson D."/>
            <person name="Rinaldi G."/>
            <person name="Brindley P.J."/>
            <person name="Yang H."/>
            <person name="Wang J."/>
            <person name="Wang J."/>
            <person name="Gasser R.B."/>
        </authorList>
    </citation>
    <scope>NUCLEOTIDE SEQUENCE</scope>
</reference>
<name>A0A922IJ12_SCHHA</name>
<dbReference type="GeneID" id="75576475"/>
<reference evidence="2" key="4">
    <citation type="journal article" date="2022" name="PLoS Pathog.">
        <title>Chromosome-level genome of Schistosoma haematobium underpins genome-wide explorations of molecular variation.</title>
        <authorList>
            <person name="Stroehlein A.J."/>
            <person name="Korhonen P.K."/>
            <person name="Lee V.V."/>
            <person name="Ralph S.A."/>
            <person name="Mentink-Kane M."/>
            <person name="You H."/>
            <person name="McManus D.P."/>
            <person name="Tchuente L.T."/>
            <person name="Stothard J.R."/>
            <person name="Kaur P."/>
            <person name="Dudchenko O."/>
            <person name="Aiden E.L."/>
            <person name="Yang B."/>
            <person name="Yang H."/>
            <person name="Emery A.M."/>
            <person name="Webster B.L."/>
            <person name="Brindley P.J."/>
            <person name="Rollinson D."/>
            <person name="Chang B.C.H."/>
            <person name="Gasser R.B."/>
            <person name="Young N.D."/>
        </authorList>
    </citation>
    <scope>NUCLEOTIDE SEQUENCE</scope>
</reference>
<protein>
    <submittedName>
        <fullName evidence="2">Uncharacterized protein</fullName>
    </submittedName>
</protein>
<dbReference type="Proteomes" id="UP000471633">
    <property type="component" value="Unassembled WGS sequence"/>
</dbReference>
<evidence type="ECO:0000313" key="3">
    <source>
        <dbReference type="Proteomes" id="UP000471633"/>
    </source>
</evidence>
<dbReference type="AlphaFoldDB" id="A0A922IJ12"/>
<dbReference type="RefSeq" id="XP_051064920.1">
    <property type="nucleotide sequence ID" value="XM_051208367.1"/>
</dbReference>
<organism evidence="2 3">
    <name type="scientific">Schistosoma haematobium</name>
    <name type="common">Blood fluke</name>
    <dbReference type="NCBI Taxonomy" id="6185"/>
    <lineage>
        <taxon>Eukaryota</taxon>
        <taxon>Metazoa</taxon>
        <taxon>Spiralia</taxon>
        <taxon>Lophotrochozoa</taxon>
        <taxon>Platyhelminthes</taxon>
        <taxon>Trematoda</taxon>
        <taxon>Digenea</taxon>
        <taxon>Strigeidida</taxon>
        <taxon>Schistosomatoidea</taxon>
        <taxon>Schistosomatidae</taxon>
        <taxon>Schistosoma</taxon>
    </lineage>
</organism>
<dbReference type="KEGG" id="shx:MS3_00000700"/>
<reference evidence="2" key="2">
    <citation type="journal article" date="2019" name="Gigascience">
        <title>High-quality Schistosoma haematobium genome achieved by single-molecule and long-range sequencing.</title>
        <authorList>
            <person name="Stroehlein A.J."/>
            <person name="Korhonen P.K."/>
            <person name="Chong T.M."/>
            <person name="Lim Y.L."/>
            <person name="Chan K.G."/>
            <person name="Webster B."/>
            <person name="Rollinson D."/>
            <person name="Brindley P.J."/>
            <person name="Gasser R.B."/>
            <person name="Young N.D."/>
        </authorList>
    </citation>
    <scope>NUCLEOTIDE SEQUENCE</scope>
</reference>
<keyword evidence="3" id="KW-1185">Reference proteome</keyword>
<dbReference type="CTD" id="75576475"/>